<feature type="transmembrane region" description="Helical" evidence="1">
    <location>
        <begin position="120"/>
        <end position="141"/>
    </location>
</feature>
<reference evidence="3" key="1">
    <citation type="journal article" date="2024" name="Syst. Appl. Microbiol.">
        <title>First single-strain enrichments of Electrothrix cable bacteria, description of E. aestuarii sp. nov. and E. rattekaaiensis sp. nov., and proposal of a cable bacteria taxonomy following the rules of the SeqCode.</title>
        <authorList>
            <person name="Plum-Jensen L.E."/>
            <person name="Schramm A."/>
            <person name="Marshall I.P.G."/>
        </authorList>
    </citation>
    <scope>NUCLEOTIDE SEQUENCE</scope>
    <source>
        <strain evidence="3">Rat1</strain>
    </source>
</reference>
<keyword evidence="1" id="KW-1133">Transmembrane helix</keyword>
<dbReference type="EMBL" id="CP159373">
    <property type="protein sequence ID" value="XCN73475.1"/>
    <property type="molecule type" value="Genomic_DNA"/>
</dbReference>
<dbReference type="GO" id="GO:0035438">
    <property type="term" value="F:cyclic-di-GMP binding"/>
    <property type="evidence" value="ECO:0007669"/>
    <property type="project" value="InterPro"/>
</dbReference>
<keyword evidence="1" id="KW-0472">Membrane</keyword>
<evidence type="ECO:0000313" key="3">
    <source>
        <dbReference type="EMBL" id="XCN73475.1"/>
    </source>
</evidence>
<gene>
    <name evidence="3" type="ORF">Q3M24_01610</name>
</gene>
<accession>A0AAU8LVC4</accession>
<protein>
    <submittedName>
        <fullName evidence="3">PilZ domain-containing protein</fullName>
    </submittedName>
</protein>
<dbReference type="InterPro" id="IPR009875">
    <property type="entry name" value="PilZ_domain"/>
</dbReference>
<evidence type="ECO:0000256" key="1">
    <source>
        <dbReference type="SAM" id="Phobius"/>
    </source>
</evidence>
<name>A0AAU8LVC4_9BACT</name>
<proteinExistence type="predicted"/>
<sequence>MEQDRIKVLRAKIDYAETVRDNYKNTPPVLQEVNSCYLDTLNQEIEDLEKSYIADKNQRKYSRVKIQRPVHLKFSSAQYEGILDNISLGGFFVNGVFKQPKSNICKIDLKESARSLKHSIHAVGLIVRIFNSGIAIVFVGMKSKYYRNLKIELLTHATIPSVLRDEIAQQDIFEFDGDFVCNRNFTLNRDKLKKLLDRP</sequence>
<reference evidence="3" key="2">
    <citation type="submission" date="2024-06" db="EMBL/GenBank/DDBJ databases">
        <authorList>
            <person name="Plum-Jensen L.E."/>
            <person name="Schramm A."/>
            <person name="Marshall I.P.G."/>
        </authorList>
    </citation>
    <scope>NUCLEOTIDE SEQUENCE</scope>
    <source>
        <strain evidence="3">Rat1</strain>
    </source>
</reference>
<evidence type="ECO:0000259" key="2">
    <source>
        <dbReference type="Pfam" id="PF07238"/>
    </source>
</evidence>
<feature type="domain" description="PilZ" evidence="2">
    <location>
        <begin position="57"/>
        <end position="145"/>
    </location>
</feature>
<dbReference type="KEGG" id="eaj:Q3M24_01610"/>
<dbReference type="SUPFAM" id="SSF141371">
    <property type="entry name" value="PilZ domain-like"/>
    <property type="match status" value="1"/>
</dbReference>
<organism evidence="3">
    <name type="scientific">Candidatus Electrothrix aestuarii</name>
    <dbReference type="NCBI Taxonomy" id="3062594"/>
    <lineage>
        <taxon>Bacteria</taxon>
        <taxon>Pseudomonadati</taxon>
        <taxon>Thermodesulfobacteriota</taxon>
        <taxon>Desulfobulbia</taxon>
        <taxon>Desulfobulbales</taxon>
        <taxon>Desulfobulbaceae</taxon>
        <taxon>Candidatus Electrothrix</taxon>
    </lineage>
</organism>
<keyword evidence="1" id="KW-0812">Transmembrane</keyword>
<dbReference type="Pfam" id="PF07238">
    <property type="entry name" value="PilZ"/>
    <property type="match status" value="1"/>
</dbReference>
<dbReference type="AlphaFoldDB" id="A0AAU8LVC4"/>
<dbReference type="Gene3D" id="2.40.10.220">
    <property type="entry name" value="predicted glycosyltransferase like domains"/>
    <property type="match status" value="1"/>
</dbReference>